<evidence type="ECO:0000256" key="5">
    <source>
        <dbReference type="ARBA" id="ARBA00023136"/>
    </source>
</evidence>
<evidence type="ECO:0000256" key="1">
    <source>
        <dbReference type="ARBA" id="ARBA00004651"/>
    </source>
</evidence>
<proteinExistence type="predicted"/>
<feature type="transmembrane region" description="Helical" evidence="6">
    <location>
        <begin position="37"/>
        <end position="57"/>
    </location>
</feature>
<keyword evidence="8" id="KW-1185">Reference proteome</keyword>
<keyword evidence="2" id="KW-1003">Cell membrane</keyword>
<name>A0A918C4L7_9DEIO</name>
<evidence type="ECO:0000313" key="7">
    <source>
        <dbReference type="EMBL" id="GGR05482.1"/>
    </source>
</evidence>
<feature type="transmembrane region" description="Helical" evidence="6">
    <location>
        <begin position="6"/>
        <end position="25"/>
    </location>
</feature>
<evidence type="ECO:0000313" key="8">
    <source>
        <dbReference type="Proteomes" id="UP000603865"/>
    </source>
</evidence>
<dbReference type="PANTHER" id="PTHR30086">
    <property type="entry name" value="ARGININE EXPORTER PROTEIN ARGO"/>
    <property type="match status" value="1"/>
</dbReference>
<keyword evidence="4 6" id="KW-1133">Transmembrane helix</keyword>
<dbReference type="EMBL" id="BMQL01000007">
    <property type="protein sequence ID" value="GGR05482.1"/>
    <property type="molecule type" value="Genomic_DNA"/>
</dbReference>
<dbReference type="RefSeq" id="WP_189089513.1">
    <property type="nucleotide sequence ID" value="NZ_BMQL01000007.1"/>
</dbReference>
<organism evidence="7 8">
    <name type="scientific">Deinococcus ruber</name>
    <dbReference type="NCBI Taxonomy" id="1848197"/>
    <lineage>
        <taxon>Bacteria</taxon>
        <taxon>Thermotogati</taxon>
        <taxon>Deinococcota</taxon>
        <taxon>Deinococci</taxon>
        <taxon>Deinococcales</taxon>
        <taxon>Deinococcaceae</taxon>
        <taxon>Deinococcus</taxon>
    </lineage>
</organism>
<dbReference type="PANTHER" id="PTHR30086:SF19">
    <property type="entry name" value="THREONINE EFFLUX PROTEIN"/>
    <property type="match status" value="1"/>
</dbReference>
<reference evidence="7" key="2">
    <citation type="submission" date="2020-09" db="EMBL/GenBank/DDBJ databases">
        <authorList>
            <person name="Sun Q."/>
            <person name="Ohkuma M."/>
        </authorList>
    </citation>
    <scope>NUCLEOTIDE SEQUENCE</scope>
    <source>
        <strain evidence="7">JCM 31311</strain>
    </source>
</reference>
<gene>
    <name evidence="7" type="ORF">GCM10008957_18030</name>
</gene>
<dbReference type="Pfam" id="PF01810">
    <property type="entry name" value="LysE"/>
    <property type="match status" value="1"/>
</dbReference>
<sequence>MHTLLTIGLLQIVVLIVPGPDVLLVSQTAIARSRRAALFAGAGVVTGIACWATLALLGIGVLFAHFALLHGVIKVAGGLYLLYMAFNLWRSSFGEQSSEGDTAPTPLGDWKAYRSGLLTNLANPKAAVFFGSVFSSLMPAHSSTGLRLGVFAVILGLSLLWFALVSFGMSTAPLQASYLRAKRTIDRVAGSLMAGFGTLLLASRE</sequence>
<evidence type="ECO:0000256" key="2">
    <source>
        <dbReference type="ARBA" id="ARBA00022475"/>
    </source>
</evidence>
<dbReference type="Proteomes" id="UP000603865">
    <property type="component" value="Unassembled WGS sequence"/>
</dbReference>
<evidence type="ECO:0000256" key="3">
    <source>
        <dbReference type="ARBA" id="ARBA00022692"/>
    </source>
</evidence>
<dbReference type="AlphaFoldDB" id="A0A918C4L7"/>
<keyword evidence="3 6" id="KW-0812">Transmembrane</keyword>
<dbReference type="GO" id="GO:0005886">
    <property type="term" value="C:plasma membrane"/>
    <property type="evidence" value="ECO:0007669"/>
    <property type="project" value="UniProtKB-SubCell"/>
</dbReference>
<accession>A0A918C4L7</accession>
<evidence type="ECO:0000256" key="4">
    <source>
        <dbReference type="ARBA" id="ARBA00022989"/>
    </source>
</evidence>
<comment type="caution">
    <text evidence="7">The sequence shown here is derived from an EMBL/GenBank/DDBJ whole genome shotgun (WGS) entry which is preliminary data.</text>
</comment>
<keyword evidence="5 6" id="KW-0472">Membrane</keyword>
<feature type="transmembrane region" description="Helical" evidence="6">
    <location>
        <begin position="63"/>
        <end position="83"/>
    </location>
</feature>
<dbReference type="InterPro" id="IPR001123">
    <property type="entry name" value="LeuE-type"/>
</dbReference>
<dbReference type="PIRSF" id="PIRSF006324">
    <property type="entry name" value="LeuE"/>
    <property type="match status" value="1"/>
</dbReference>
<evidence type="ECO:0000256" key="6">
    <source>
        <dbReference type="SAM" id="Phobius"/>
    </source>
</evidence>
<comment type="subcellular location">
    <subcellularLocation>
        <location evidence="1">Cell membrane</location>
        <topology evidence="1">Multi-pass membrane protein</topology>
    </subcellularLocation>
</comment>
<reference evidence="7" key="1">
    <citation type="journal article" date="2014" name="Int. J. Syst. Evol. Microbiol.">
        <title>Complete genome sequence of Corynebacterium casei LMG S-19264T (=DSM 44701T), isolated from a smear-ripened cheese.</title>
        <authorList>
            <consortium name="US DOE Joint Genome Institute (JGI-PGF)"/>
            <person name="Walter F."/>
            <person name="Albersmeier A."/>
            <person name="Kalinowski J."/>
            <person name="Ruckert C."/>
        </authorList>
    </citation>
    <scope>NUCLEOTIDE SEQUENCE</scope>
    <source>
        <strain evidence="7">JCM 31311</strain>
    </source>
</reference>
<feature type="transmembrane region" description="Helical" evidence="6">
    <location>
        <begin position="145"/>
        <end position="164"/>
    </location>
</feature>
<dbReference type="GO" id="GO:0015171">
    <property type="term" value="F:amino acid transmembrane transporter activity"/>
    <property type="evidence" value="ECO:0007669"/>
    <property type="project" value="TreeGrafter"/>
</dbReference>
<protein>
    <submittedName>
        <fullName evidence="7">Threonine export protein RhtC</fullName>
    </submittedName>
</protein>